<feature type="transmembrane region" description="Helical" evidence="8">
    <location>
        <begin position="161"/>
        <end position="179"/>
    </location>
</feature>
<name>A0A075TZV4_9LACO</name>
<dbReference type="PIRSF" id="PIRSF006060">
    <property type="entry name" value="AA_transporter"/>
    <property type="match status" value="1"/>
</dbReference>
<evidence type="ECO:0000256" key="2">
    <source>
        <dbReference type="ARBA" id="ARBA00022448"/>
    </source>
</evidence>
<keyword evidence="2" id="KW-0813">Transport</keyword>
<evidence type="ECO:0000256" key="5">
    <source>
        <dbReference type="ARBA" id="ARBA00022970"/>
    </source>
</evidence>
<evidence type="ECO:0000256" key="6">
    <source>
        <dbReference type="ARBA" id="ARBA00022989"/>
    </source>
</evidence>
<comment type="subcellular location">
    <subcellularLocation>
        <location evidence="1">Cell membrane</location>
        <topology evidence="1">Multi-pass membrane protein</topology>
    </subcellularLocation>
</comment>
<dbReference type="InterPro" id="IPR004841">
    <property type="entry name" value="AA-permease/SLC12A_dom"/>
</dbReference>
<feature type="transmembrane region" description="Helical" evidence="8">
    <location>
        <begin position="343"/>
        <end position="363"/>
    </location>
</feature>
<evidence type="ECO:0000259" key="9">
    <source>
        <dbReference type="Pfam" id="PF00324"/>
    </source>
</evidence>
<dbReference type="GO" id="GO:0006865">
    <property type="term" value="P:amino acid transport"/>
    <property type="evidence" value="ECO:0007669"/>
    <property type="project" value="UniProtKB-KW"/>
</dbReference>
<dbReference type="Proteomes" id="UP000029079">
    <property type="component" value="Chromosome"/>
</dbReference>
<feature type="transmembrane region" description="Helical" evidence="8">
    <location>
        <begin position="248"/>
        <end position="267"/>
    </location>
</feature>
<dbReference type="PANTHER" id="PTHR43495">
    <property type="entry name" value="GABA PERMEASE"/>
    <property type="match status" value="1"/>
</dbReference>
<feature type="transmembrane region" description="Helical" evidence="8">
    <location>
        <begin position="207"/>
        <end position="227"/>
    </location>
</feature>
<dbReference type="GO" id="GO:0055085">
    <property type="term" value="P:transmembrane transport"/>
    <property type="evidence" value="ECO:0007669"/>
    <property type="project" value="InterPro"/>
</dbReference>
<keyword evidence="7 8" id="KW-0472">Membrane</keyword>
<evidence type="ECO:0000313" key="10">
    <source>
        <dbReference type="EMBL" id="AIM63190.1"/>
    </source>
</evidence>
<feature type="transmembrane region" description="Helical" evidence="8">
    <location>
        <begin position="410"/>
        <end position="428"/>
    </location>
</feature>
<evidence type="ECO:0000256" key="4">
    <source>
        <dbReference type="ARBA" id="ARBA00022692"/>
    </source>
</evidence>
<dbReference type="InterPro" id="IPR004840">
    <property type="entry name" value="Amino_acid_permease_CS"/>
</dbReference>
<keyword evidence="3" id="KW-1003">Cell membrane</keyword>
<gene>
    <name evidence="10" type="ORF">WS74_0938</name>
</gene>
<protein>
    <submittedName>
        <fullName evidence="10">D-serine/D-alanine/glycine:H+ symporter</fullName>
    </submittedName>
</protein>
<dbReference type="EMBL" id="CP009223">
    <property type="protein sequence ID" value="AIM63190.1"/>
    <property type="molecule type" value="Genomic_DNA"/>
</dbReference>
<dbReference type="Gene3D" id="1.20.1740.10">
    <property type="entry name" value="Amino acid/polyamine transporter I"/>
    <property type="match status" value="1"/>
</dbReference>
<evidence type="ECO:0000313" key="11">
    <source>
        <dbReference type="Proteomes" id="UP000029079"/>
    </source>
</evidence>
<keyword evidence="6 8" id="KW-1133">Transmembrane helix</keyword>
<feature type="domain" description="Amino acid permease/ SLC12A" evidence="9">
    <location>
        <begin position="19"/>
        <end position="435"/>
    </location>
</feature>
<dbReference type="FunFam" id="1.20.1740.10:FF:000001">
    <property type="entry name" value="Amino acid permease"/>
    <property type="match status" value="1"/>
</dbReference>
<reference evidence="10 11" key="1">
    <citation type="journal article" date="2014" name="Genome Announc.">
        <title>Complete Genome Sequences of Fish Pathogenic Weissella ceti Strains WS74 and WS105.</title>
        <authorList>
            <person name="Figueiredo H.C."/>
            <person name="Leal C.A."/>
            <person name="Dorella F.A."/>
            <person name="Carvalho A.F."/>
            <person name="Soares S.C."/>
            <person name="Pereira F.L."/>
            <person name="Azevedo V.A."/>
        </authorList>
    </citation>
    <scope>NUCLEOTIDE SEQUENCE [LARGE SCALE GENOMIC DNA]</scope>
    <source>
        <strain evidence="10 11">WS74</strain>
    </source>
</reference>
<dbReference type="RefSeq" id="WP_038528495.1">
    <property type="nucleotide sequence ID" value="NZ_CP009223.1"/>
</dbReference>
<organism evidence="10 11">
    <name type="scientific">Weissella ceti</name>
    <dbReference type="NCBI Taxonomy" id="759620"/>
    <lineage>
        <taxon>Bacteria</taxon>
        <taxon>Bacillati</taxon>
        <taxon>Bacillota</taxon>
        <taxon>Bacilli</taxon>
        <taxon>Lactobacillales</taxon>
        <taxon>Lactobacillaceae</taxon>
        <taxon>Weissella</taxon>
    </lineage>
</organism>
<feature type="transmembrane region" description="Helical" evidence="8">
    <location>
        <begin position="94"/>
        <end position="118"/>
    </location>
</feature>
<feature type="transmembrane region" description="Helical" evidence="8">
    <location>
        <begin position="49"/>
        <end position="67"/>
    </location>
</feature>
<keyword evidence="11" id="KW-1185">Reference proteome</keyword>
<feature type="transmembrane region" description="Helical" evidence="8">
    <location>
        <begin position="369"/>
        <end position="389"/>
    </location>
</feature>
<dbReference type="GO" id="GO:0005886">
    <property type="term" value="C:plasma membrane"/>
    <property type="evidence" value="ECO:0007669"/>
    <property type="project" value="UniProtKB-SubCell"/>
</dbReference>
<feature type="transmembrane region" description="Helical" evidence="8">
    <location>
        <begin position="20"/>
        <end position="37"/>
    </location>
</feature>
<accession>A0A075TZV4</accession>
<evidence type="ECO:0000256" key="3">
    <source>
        <dbReference type="ARBA" id="ARBA00022475"/>
    </source>
</evidence>
<dbReference type="KEGG" id="wct:WS74_0938"/>
<keyword evidence="4 8" id="KW-0812">Transmembrane</keyword>
<dbReference type="PROSITE" id="PS00218">
    <property type="entry name" value="AMINO_ACID_PERMEASE_1"/>
    <property type="match status" value="1"/>
</dbReference>
<evidence type="ECO:0000256" key="8">
    <source>
        <dbReference type="SAM" id="Phobius"/>
    </source>
</evidence>
<dbReference type="OrthoDB" id="9780162at2"/>
<dbReference type="PATRIC" id="fig|759620.7.peg.899"/>
<sequence>MNENKNQPTELARGLTRRHVQMMAIGGTIGTGLFLGSGDTISLTGPTVLVIYAVTGLMLFFMMRAIGEMLYVDPDRSSFVSVVSKYIGPGAGHFVGWSYWLTLILPAMAELTAIAVYIRYWFPQLSIWEIELGVMAILILLNLTAVKYFGEAEFWFSSIKIIAIISIIFAGVVMMLTGFQTSGPHGGAVSFSNLGIDFEWFPNGSGAFLQAFPMVFFSFVGIEFVGLMSAETKNPRDVIPKVINTVPFRILFFYIGALAMIMAIYNWRYIPTNESPFVMVFQLVGLPMGAAVMNFVVLTAALSALNTLIYSAGRDIYALSQEHDGRVERYFAKLSHHAIPARAILWSAALISLTPVISALPMLESSFGFFASATAAITVVIYLLIMIAHRKFRNSADFMPDGFKMPWFKITSPLTIIFFVFIFTTLFLTSNDRYAAIGGLVWCLSFGYISYRFYAKKD</sequence>
<dbReference type="PANTHER" id="PTHR43495:SF2">
    <property type="entry name" value="D-SERINE_D-ALANINE_GLYCINE TRANSPORTER"/>
    <property type="match status" value="1"/>
</dbReference>
<dbReference type="AlphaFoldDB" id="A0A075TZV4"/>
<evidence type="ECO:0000256" key="1">
    <source>
        <dbReference type="ARBA" id="ARBA00004651"/>
    </source>
</evidence>
<reference evidence="11" key="2">
    <citation type="submission" date="2014-08" db="EMBL/GenBank/DDBJ databases">
        <title>Complete genome of Weissella ceti strain WS74 isolated from diseased rainbow trout in Brazil.</title>
        <authorList>
            <person name="Figueiredo H.C.P."/>
            <person name="Leal C.A.G."/>
            <person name="Pereira F.L."/>
            <person name="Soares S.C."/>
            <person name="Dorella F.A."/>
            <person name="Carvalho A.F."/>
            <person name="Azevedo V.A.C."/>
        </authorList>
    </citation>
    <scope>NUCLEOTIDE SEQUENCE [LARGE SCALE GENOMIC DNA]</scope>
    <source>
        <strain evidence="11">WS74</strain>
    </source>
</reference>
<keyword evidence="5" id="KW-0029">Amino-acid transport</keyword>
<dbReference type="KEGG" id="wci:WS105_0935"/>
<dbReference type="Pfam" id="PF00324">
    <property type="entry name" value="AA_permease"/>
    <property type="match status" value="1"/>
</dbReference>
<feature type="transmembrane region" description="Helical" evidence="8">
    <location>
        <begin position="130"/>
        <end position="149"/>
    </location>
</feature>
<feature type="transmembrane region" description="Helical" evidence="8">
    <location>
        <begin position="279"/>
        <end position="305"/>
    </location>
</feature>
<dbReference type="KEGG" id="wce:WS08_0872"/>
<evidence type="ECO:0000256" key="7">
    <source>
        <dbReference type="ARBA" id="ARBA00023136"/>
    </source>
</evidence>
<proteinExistence type="predicted"/>
<feature type="transmembrane region" description="Helical" evidence="8">
    <location>
        <begin position="434"/>
        <end position="454"/>
    </location>
</feature>